<evidence type="ECO:0000313" key="2">
    <source>
        <dbReference type="EMBL" id="SEL88695.1"/>
    </source>
</evidence>
<dbReference type="eggNOG" id="COG0589">
    <property type="taxonomic scope" value="Bacteria"/>
</dbReference>
<name>A0A1H7TVW0_STRJI</name>
<dbReference type="Pfam" id="PF00582">
    <property type="entry name" value="Usp"/>
    <property type="match status" value="1"/>
</dbReference>
<dbReference type="Gene3D" id="3.40.50.620">
    <property type="entry name" value="HUPs"/>
    <property type="match status" value="1"/>
</dbReference>
<accession>A0A1H7TVW0</accession>
<dbReference type="EMBL" id="FOAZ01000014">
    <property type="protein sequence ID" value="SEL88695.1"/>
    <property type="molecule type" value="Genomic_DNA"/>
</dbReference>
<evidence type="ECO:0000259" key="1">
    <source>
        <dbReference type="Pfam" id="PF00582"/>
    </source>
</evidence>
<dbReference type="SUPFAM" id="SSF52402">
    <property type="entry name" value="Adenine nucleotide alpha hydrolases-like"/>
    <property type="match status" value="1"/>
</dbReference>
<dbReference type="AlphaFoldDB" id="A0A1H7TVW0"/>
<dbReference type="RefSeq" id="WP_042454965.1">
    <property type="nucleotide sequence ID" value="NZ_BBPN01000035.1"/>
</dbReference>
<keyword evidence="3" id="KW-1185">Reference proteome</keyword>
<sequence length="179" mass="19165">MASQSRGSVVVGVSGSRGSLEALRVATREARTSQRPLVVVLAWSSPGGEFAQRRASAPSLIKLCEREAKARLARCFDEAMGGPPTDPVPLPFVVRGRPGPVLLEVADDCEDLLVVGAGERSWPGRLVHGATARFCLGRARCAILAVPPPPLLDALPRAARHRVPYLFDEAERDEPARSL</sequence>
<feature type="domain" description="UspA" evidence="1">
    <location>
        <begin position="8"/>
        <end position="147"/>
    </location>
</feature>
<reference evidence="3" key="1">
    <citation type="submission" date="2016-10" db="EMBL/GenBank/DDBJ databases">
        <authorList>
            <person name="Varghese N."/>
        </authorList>
    </citation>
    <scope>NUCLEOTIDE SEQUENCE [LARGE SCALE GENOMIC DNA]</scope>
    <source>
        <strain evidence="3">DSM 45096 / BCRC 16803 / CGMCC 4.1857 / CIP 109030 / JCM 12277 / KCTC 19219 / NBRC 100920 / 33214</strain>
    </source>
</reference>
<dbReference type="CDD" id="cd00293">
    <property type="entry name" value="USP-like"/>
    <property type="match status" value="1"/>
</dbReference>
<proteinExistence type="predicted"/>
<organism evidence="2 3">
    <name type="scientific">Streptacidiphilus jiangxiensis</name>
    <dbReference type="NCBI Taxonomy" id="235985"/>
    <lineage>
        <taxon>Bacteria</taxon>
        <taxon>Bacillati</taxon>
        <taxon>Actinomycetota</taxon>
        <taxon>Actinomycetes</taxon>
        <taxon>Kitasatosporales</taxon>
        <taxon>Streptomycetaceae</taxon>
        <taxon>Streptacidiphilus</taxon>
    </lineage>
</organism>
<dbReference type="Proteomes" id="UP000183015">
    <property type="component" value="Unassembled WGS sequence"/>
</dbReference>
<protein>
    <submittedName>
        <fullName evidence="2">Nucleotide-binding universal stress protein, UspA family</fullName>
    </submittedName>
</protein>
<gene>
    <name evidence="2" type="ORF">SAMN05414137_114228</name>
</gene>
<evidence type="ECO:0000313" key="3">
    <source>
        <dbReference type="Proteomes" id="UP000183015"/>
    </source>
</evidence>
<dbReference type="OrthoDB" id="3854489at2"/>
<dbReference type="InterPro" id="IPR006016">
    <property type="entry name" value="UspA"/>
</dbReference>
<dbReference type="InterPro" id="IPR014729">
    <property type="entry name" value="Rossmann-like_a/b/a_fold"/>
</dbReference>